<keyword evidence="1" id="KW-0732">Signal</keyword>
<feature type="signal peptide" evidence="1">
    <location>
        <begin position="1"/>
        <end position="40"/>
    </location>
</feature>
<sequence>MFLSVFFVLSSKENNMFLKKKVALLASVLVLNSWAGSSLAGIEQAHLTVRATLIPTSCKVEVNGGAPLDFGSDFSTSKTADLKIQCSNKALATISVNDDKKGGHTLENNQFVLVDSQDNKKGYFSIKLGNPDLPNDEIHAKFLVTSTDGKQNSQWERLSSPYLNPINSDGSNRYISLGTAASTFDSNNAQLAFDDLTVPLEIKVTADEGKVSEDENISGKATFTVMYT</sequence>
<evidence type="ECO:0000256" key="1">
    <source>
        <dbReference type="SAM" id="SignalP"/>
    </source>
</evidence>
<evidence type="ECO:0008006" key="4">
    <source>
        <dbReference type="Google" id="ProtNLM"/>
    </source>
</evidence>
<evidence type="ECO:0000313" key="2">
    <source>
        <dbReference type="EMBL" id="GFN46495.1"/>
    </source>
</evidence>
<dbReference type="RefSeq" id="WP_176488139.1">
    <property type="nucleotide sequence ID" value="NZ_BLXO01000004.1"/>
</dbReference>
<organism evidence="2 3">
    <name type="scientific">Candidatus Regiella insecticola</name>
    <dbReference type="NCBI Taxonomy" id="138073"/>
    <lineage>
        <taxon>Bacteria</taxon>
        <taxon>Pseudomonadati</taxon>
        <taxon>Pseudomonadota</taxon>
        <taxon>Gammaproteobacteria</taxon>
        <taxon>Enterobacterales</taxon>
        <taxon>Enterobacteriaceae</taxon>
        <taxon>aphid secondary symbionts</taxon>
        <taxon>Candidatus Regiella</taxon>
    </lineage>
</organism>
<feature type="chain" id="PRO_5026761543" description="Fimbrial protein" evidence="1">
    <location>
        <begin position="41"/>
        <end position="228"/>
    </location>
</feature>
<protein>
    <recommendedName>
        <fullName evidence="4">Fimbrial protein</fullName>
    </recommendedName>
</protein>
<dbReference type="EMBL" id="BLXO01000004">
    <property type="protein sequence ID" value="GFN46495.1"/>
    <property type="molecule type" value="Genomic_DNA"/>
</dbReference>
<proteinExistence type="predicted"/>
<dbReference type="Proteomes" id="UP000504714">
    <property type="component" value="Unassembled WGS sequence"/>
</dbReference>
<reference evidence="2 3" key="1">
    <citation type="submission" date="2020-06" db="EMBL/GenBank/DDBJ databases">
        <title>The genome sequence of Candidatus Regiella insecticola strain Tut.</title>
        <authorList>
            <person name="Nikoh N."/>
            <person name="Tsuchida T."/>
            <person name="Koga R."/>
            <person name="Oshima K."/>
            <person name="Hattori M."/>
            <person name="Fukatsu T."/>
        </authorList>
    </citation>
    <scope>NUCLEOTIDE SEQUENCE [LARGE SCALE GENOMIC DNA]</scope>
    <source>
        <strain evidence="2 3">Tut</strain>
    </source>
</reference>
<accession>A0A6L2ZQ44</accession>
<name>A0A6L2ZQ44_9ENTR</name>
<dbReference type="AlphaFoldDB" id="A0A6L2ZQ44"/>
<evidence type="ECO:0000313" key="3">
    <source>
        <dbReference type="Proteomes" id="UP000504714"/>
    </source>
</evidence>
<comment type="caution">
    <text evidence="2">The sequence shown here is derived from an EMBL/GenBank/DDBJ whole genome shotgun (WGS) entry which is preliminary data.</text>
</comment>
<gene>
    <name evidence="2" type="ORF">RINTU1_21540</name>
</gene>